<feature type="compositionally biased region" description="Basic and acidic residues" evidence="1">
    <location>
        <begin position="163"/>
        <end position="175"/>
    </location>
</feature>
<protein>
    <submittedName>
        <fullName evidence="2">Uncharacterized protein</fullName>
    </submittedName>
</protein>
<dbReference type="Pfam" id="PF15087">
    <property type="entry name" value="DUF4551"/>
    <property type="match status" value="2"/>
</dbReference>
<organism evidence="2 3">
    <name type="scientific">Erpetoichthys calabaricus</name>
    <name type="common">Rope fish</name>
    <name type="synonym">Calamoichthys calabaricus</name>
    <dbReference type="NCBI Taxonomy" id="27687"/>
    <lineage>
        <taxon>Eukaryota</taxon>
        <taxon>Metazoa</taxon>
        <taxon>Chordata</taxon>
        <taxon>Craniata</taxon>
        <taxon>Vertebrata</taxon>
        <taxon>Euteleostomi</taxon>
        <taxon>Actinopterygii</taxon>
        <taxon>Polypteriformes</taxon>
        <taxon>Polypteridae</taxon>
        <taxon>Erpetoichthys</taxon>
    </lineage>
</organism>
<accession>A0A8C4RLL1</accession>
<feature type="compositionally biased region" description="Polar residues" evidence="1">
    <location>
        <begin position="150"/>
        <end position="162"/>
    </location>
</feature>
<dbReference type="Ensembl" id="ENSECRT00000003826.1">
    <property type="protein sequence ID" value="ENSECRP00000003766.1"/>
    <property type="gene ID" value="ENSECRG00000002574.1"/>
</dbReference>
<name>A0A8C4RLL1_ERPCA</name>
<dbReference type="PANTHER" id="PTHR35354">
    <property type="entry name" value="RGD1561648"/>
    <property type="match status" value="1"/>
</dbReference>
<keyword evidence="3" id="KW-1185">Reference proteome</keyword>
<dbReference type="AlphaFoldDB" id="A0A8C4RLL1"/>
<evidence type="ECO:0000256" key="1">
    <source>
        <dbReference type="SAM" id="MobiDB-lite"/>
    </source>
</evidence>
<feature type="region of interest" description="Disordered" evidence="1">
    <location>
        <begin position="150"/>
        <end position="190"/>
    </location>
</feature>
<reference evidence="2" key="3">
    <citation type="submission" date="2025-09" db="UniProtKB">
        <authorList>
            <consortium name="Ensembl"/>
        </authorList>
    </citation>
    <scope>IDENTIFICATION</scope>
</reference>
<dbReference type="InterPro" id="IPR027878">
    <property type="entry name" value="DUF4551"/>
</dbReference>
<evidence type="ECO:0000313" key="3">
    <source>
        <dbReference type="Proteomes" id="UP000694620"/>
    </source>
</evidence>
<evidence type="ECO:0000313" key="2">
    <source>
        <dbReference type="Ensembl" id="ENSECRP00000003766.1"/>
    </source>
</evidence>
<sequence length="472" mass="53851">MPEGSWHRCRVNSKLDSFLKRNLPQSVYERVRVHEACVVISDSVNKLYMFVVLTDDCIYLTENPPKTVRVAAHFGDIFGVELVNDVPEFLSGRDRESAQHIRVIYKTSRHQKKQNKKTSSKGTVLPFVQATRGNVNISSDQKEAQTLAVKQSRSLSCPASDNENLHVDGKGDKPRPLPRPPSSSQSLASFSDFTPDKLLYSEKNSMGLHASLINELDTDADEKMEAQLHLYVVSESSLLFLHLKNSWNNYIIRSTLMQDPQYCRKLGLAVESTDQMAKLFNQLTSELFQDEISLEKMYSLLVELKMAAQKYFVLKRLFWKVRSMNSDRLRKCGRKTNYTIFCTLILDILALMLQETETEPACLSLLISKSSLLLQVSFITGIVKQVTSMLSLPTPPLSPGQMVLLYQQCYILISCIKHGSSLATFIRTEYREEFRYFIKPDSVEEKFSPLYPITQPAFRLICQLLTLVEQES</sequence>
<reference evidence="2" key="1">
    <citation type="submission" date="2021-06" db="EMBL/GenBank/DDBJ databases">
        <authorList>
            <consortium name="Wellcome Sanger Institute Data Sharing"/>
        </authorList>
    </citation>
    <scope>NUCLEOTIDE SEQUENCE [LARGE SCALE GENOMIC DNA]</scope>
</reference>
<reference evidence="2" key="2">
    <citation type="submission" date="2025-08" db="UniProtKB">
        <authorList>
            <consortium name="Ensembl"/>
        </authorList>
    </citation>
    <scope>IDENTIFICATION</scope>
</reference>
<dbReference type="PANTHER" id="PTHR35354:SF1">
    <property type="entry name" value="RGD1561648"/>
    <property type="match status" value="1"/>
</dbReference>
<dbReference type="Proteomes" id="UP000694620">
    <property type="component" value="Chromosome 1"/>
</dbReference>
<proteinExistence type="predicted"/>
<dbReference type="GeneTree" id="ENSGT00390000018424"/>